<dbReference type="AlphaFoldDB" id="A0A246JVY9"/>
<evidence type="ECO:0000313" key="3">
    <source>
        <dbReference type="Proteomes" id="UP000197361"/>
    </source>
</evidence>
<dbReference type="RefSeq" id="WP_088441010.1">
    <property type="nucleotide sequence ID" value="NZ_BMMC01000006.1"/>
</dbReference>
<keyword evidence="3" id="KW-1185">Reference proteome</keyword>
<evidence type="ECO:0000313" key="2">
    <source>
        <dbReference type="EMBL" id="OWQ97153.1"/>
    </source>
</evidence>
<proteinExistence type="predicted"/>
<feature type="region of interest" description="Disordered" evidence="1">
    <location>
        <begin position="1"/>
        <end position="32"/>
    </location>
</feature>
<sequence length="65" mass="6432">MMRDASDQLQPETKPGTATAEGGLVFLDGPDGVAATMTPEAAAGTGQSLIDAAAAAERQQAASDV</sequence>
<dbReference type="EMBL" id="NISK01000002">
    <property type="protein sequence ID" value="OWQ97153.1"/>
    <property type="molecule type" value="Genomic_DNA"/>
</dbReference>
<reference evidence="2 3" key="1">
    <citation type="journal article" date="2010" name="Int. J. Syst. Evol. Microbiol.">
        <title>Sphingopyxis bauzanensis sp. nov., a psychrophilic bacterium isolated from soil.</title>
        <authorList>
            <person name="Zhang D.C."/>
            <person name="Liu H.C."/>
            <person name="Xin Y.H."/>
            <person name="Zhou Y.G."/>
            <person name="Schinner F."/>
            <person name="Margesin R."/>
        </authorList>
    </citation>
    <scope>NUCLEOTIDE SEQUENCE [LARGE SCALE GENOMIC DNA]</scope>
    <source>
        <strain evidence="2 3">DSM 22271</strain>
    </source>
</reference>
<gene>
    <name evidence="2" type="ORF">CDQ92_08770</name>
</gene>
<evidence type="ECO:0000256" key="1">
    <source>
        <dbReference type="SAM" id="MobiDB-lite"/>
    </source>
</evidence>
<protein>
    <submittedName>
        <fullName evidence="2">Uncharacterized protein</fullName>
    </submittedName>
</protein>
<dbReference type="Proteomes" id="UP000197361">
    <property type="component" value="Unassembled WGS sequence"/>
</dbReference>
<dbReference type="OrthoDB" id="7452167at2"/>
<organism evidence="2 3">
    <name type="scientific">Sphingopyxis bauzanensis</name>
    <dbReference type="NCBI Taxonomy" id="651663"/>
    <lineage>
        <taxon>Bacteria</taxon>
        <taxon>Pseudomonadati</taxon>
        <taxon>Pseudomonadota</taxon>
        <taxon>Alphaproteobacteria</taxon>
        <taxon>Sphingomonadales</taxon>
        <taxon>Sphingomonadaceae</taxon>
        <taxon>Sphingopyxis</taxon>
    </lineage>
</organism>
<name>A0A246JVY9_9SPHN</name>
<accession>A0A246JVY9</accession>
<comment type="caution">
    <text evidence="2">The sequence shown here is derived from an EMBL/GenBank/DDBJ whole genome shotgun (WGS) entry which is preliminary data.</text>
</comment>